<name>A0A918QSU1_9FLAO</name>
<accession>A0A918QSU1</accession>
<organism evidence="2 3">
    <name type="scientific">Algibacter mikhailovii</name>
    <dbReference type="NCBI Taxonomy" id="425498"/>
    <lineage>
        <taxon>Bacteria</taxon>
        <taxon>Pseudomonadati</taxon>
        <taxon>Bacteroidota</taxon>
        <taxon>Flavobacteriia</taxon>
        <taxon>Flavobacteriales</taxon>
        <taxon>Flavobacteriaceae</taxon>
        <taxon>Algibacter</taxon>
    </lineage>
</organism>
<dbReference type="SUPFAM" id="SSF54427">
    <property type="entry name" value="NTF2-like"/>
    <property type="match status" value="1"/>
</dbReference>
<dbReference type="Proteomes" id="UP000636004">
    <property type="component" value="Unassembled WGS sequence"/>
</dbReference>
<dbReference type="Gene3D" id="3.10.450.50">
    <property type="match status" value="1"/>
</dbReference>
<evidence type="ECO:0008006" key="4">
    <source>
        <dbReference type="Google" id="ProtNLM"/>
    </source>
</evidence>
<dbReference type="EMBL" id="BMWZ01000001">
    <property type="protein sequence ID" value="GGZ71522.1"/>
    <property type="molecule type" value="Genomic_DNA"/>
</dbReference>
<gene>
    <name evidence="2" type="ORF">GCM10007028_06090</name>
</gene>
<keyword evidence="3" id="KW-1185">Reference proteome</keyword>
<dbReference type="AlphaFoldDB" id="A0A918QSU1"/>
<sequence>MKTKLVLVMLAIALTACQQPKERYTQQSPEIDVVKTLISEYNAKNYDFSAMADTCKTYFNSKTKAMSNDELLAYHKGNEANYSSRKFLDKDQEYEMVVTDDGETWVNCWLDWQCKLKGSEQVVDVPVHLTYRFAEGKIVRQVGMWNSSEVIAAMQKMASASSGNSASAGSEESDRAQVQQVSEIKEMPKASMSDSAKKDEQDLSETIGELLRNPDFAVDENSKGQVRLTVNSANQIIVLGIETENADVKKFVQDRLNYHQLDFDFSEKMKVYTIAVKIQSS</sequence>
<dbReference type="PROSITE" id="PS51257">
    <property type="entry name" value="PROKAR_LIPOPROTEIN"/>
    <property type="match status" value="1"/>
</dbReference>
<dbReference type="InterPro" id="IPR032710">
    <property type="entry name" value="NTF2-like_dom_sf"/>
</dbReference>
<reference evidence="2" key="2">
    <citation type="submission" date="2020-09" db="EMBL/GenBank/DDBJ databases">
        <authorList>
            <person name="Sun Q."/>
            <person name="Kim S."/>
        </authorList>
    </citation>
    <scope>NUCLEOTIDE SEQUENCE</scope>
    <source>
        <strain evidence="2">KCTC 12710</strain>
    </source>
</reference>
<feature type="compositionally biased region" description="Low complexity" evidence="1">
    <location>
        <begin position="161"/>
        <end position="170"/>
    </location>
</feature>
<reference evidence="2" key="1">
    <citation type="journal article" date="2014" name="Int. J. Syst. Evol. Microbiol.">
        <title>Complete genome sequence of Corynebacterium casei LMG S-19264T (=DSM 44701T), isolated from a smear-ripened cheese.</title>
        <authorList>
            <consortium name="US DOE Joint Genome Institute (JGI-PGF)"/>
            <person name="Walter F."/>
            <person name="Albersmeier A."/>
            <person name="Kalinowski J."/>
            <person name="Ruckert C."/>
        </authorList>
    </citation>
    <scope>NUCLEOTIDE SEQUENCE</scope>
    <source>
        <strain evidence="2">KCTC 12710</strain>
    </source>
</reference>
<feature type="region of interest" description="Disordered" evidence="1">
    <location>
        <begin position="161"/>
        <end position="180"/>
    </location>
</feature>
<protein>
    <recommendedName>
        <fullName evidence="4">SnoaL-like domain-containing protein</fullName>
    </recommendedName>
</protein>
<dbReference type="RefSeq" id="WP_189359282.1">
    <property type="nucleotide sequence ID" value="NZ_BMWZ01000001.1"/>
</dbReference>
<evidence type="ECO:0000256" key="1">
    <source>
        <dbReference type="SAM" id="MobiDB-lite"/>
    </source>
</evidence>
<evidence type="ECO:0000313" key="3">
    <source>
        <dbReference type="Proteomes" id="UP000636004"/>
    </source>
</evidence>
<evidence type="ECO:0000313" key="2">
    <source>
        <dbReference type="EMBL" id="GGZ71522.1"/>
    </source>
</evidence>
<proteinExistence type="predicted"/>
<comment type="caution">
    <text evidence="2">The sequence shown here is derived from an EMBL/GenBank/DDBJ whole genome shotgun (WGS) entry which is preliminary data.</text>
</comment>